<dbReference type="Gene3D" id="3.30.420.40">
    <property type="match status" value="2"/>
</dbReference>
<proteinExistence type="inferred from homology"/>
<dbReference type="InterPro" id="IPR056546">
    <property type="entry name" value="MreB_MamK-like"/>
</dbReference>
<comment type="subcellular location">
    <subcellularLocation>
        <location evidence="6">Cytoplasm</location>
    </subcellularLocation>
    <text evidence="6">Membrane-associated.</text>
</comment>
<dbReference type="PANTHER" id="PTHR42749:SF1">
    <property type="entry name" value="CELL SHAPE-DETERMINING PROTEIN MREB"/>
    <property type="match status" value="1"/>
</dbReference>
<name>A0A1F7J5K1_9BACT</name>
<evidence type="ECO:0000313" key="8">
    <source>
        <dbReference type="Proteomes" id="UP000178558"/>
    </source>
</evidence>
<dbReference type="AlphaFoldDB" id="A0A1F7J5K1"/>
<dbReference type="PRINTS" id="PR01652">
    <property type="entry name" value="SHAPEPROTEIN"/>
</dbReference>
<reference evidence="7 8" key="1">
    <citation type="journal article" date="2016" name="Nat. Commun.">
        <title>Thousands of microbial genomes shed light on interconnected biogeochemical processes in an aquifer system.</title>
        <authorList>
            <person name="Anantharaman K."/>
            <person name="Brown C.T."/>
            <person name="Hug L.A."/>
            <person name="Sharon I."/>
            <person name="Castelle C.J."/>
            <person name="Probst A.J."/>
            <person name="Thomas B.C."/>
            <person name="Singh A."/>
            <person name="Wilkins M.J."/>
            <person name="Karaoz U."/>
            <person name="Brodie E.L."/>
            <person name="Williams K.H."/>
            <person name="Hubbard S.S."/>
            <person name="Banfield J.F."/>
        </authorList>
    </citation>
    <scope>NUCLEOTIDE SEQUENCE [LARGE SCALE GENOMIC DNA]</scope>
</reference>
<dbReference type="Pfam" id="PF06723">
    <property type="entry name" value="MreB_Mbl"/>
    <property type="match status" value="1"/>
</dbReference>
<evidence type="ECO:0000256" key="3">
    <source>
        <dbReference type="ARBA" id="ARBA00022840"/>
    </source>
</evidence>
<dbReference type="Proteomes" id="UP000178558">
    <property type="component" value="Unassembled WGS sequence"/>
</dbReference>
<feature type="binding site" evidence="6">
    <location>
        <begin position="225"/>
        <end position="228"/>
    </location>
    <ligand>
        <name>ATP</name>
        <dbReference type="ChEBI" id="CHEBI:30616"/>
    </ligand>
</feature>
<evidence type="ECO:0000313" key="7">
    <source>
        <dbReference type="EMBL" id="OGK50891.1"/>
    </source>
</evidence>
<keyword evidence="3 6" id="KW-0067">ATP-binding</keyword>
<dbReference type="SUPFAM" id="SSF53067">
    <property type="entry name" value="Actin-like ATPase domain"/>
    <property type="match status" value="2"/>
</dbReference>
<comment type="caution">
    <text evidence="7">The sequence shown here is derived from an EMBL/GenBank/DDBJ whole genome shotgun (WGS) entry which is preliminary data.</text>
</comment>
<protein>
    <recommendedName>
        <fullName evidence="6">Cell shape-determining protein MreB</fullName>
    </recommendedName>
</protein>
<keyword evidence="4 6" id="KW-0133">Cell shape</keyword>
<keyword evidence="1 6" id="KW-0963">Cytoplasm</keyword>
<dbReference type="GO" id="GO:0000902">
    <property type="term" value="P:cell morphogenesis"/>
    <property type="evidence" value="ECO:0007669"/>
    <property type="project" value="InterPro"/>
</dbReference>
<dbReference type="GO" id="GO:0005524">
    <property type="term" value="F:ATP binding"/>
    <property type="evidence" value="ECO:0007669"/>
    <property type="project" value="UniProtKB-KW"/>
</dbReference>
<dbReference type="GO" id="GO:0005737">
    <property type="term" value="C:cytoplasm"/>
    <property type="evidence" value="ECO:0007669"/>
    <property type="project" value="UniProtKB-SubCell"/>
</dbReference>
<comment type="caution">
    <text evidence="6">Lacks conserved residue(s) required for the propagation of feature annotation.</text>
</comment>
<comment type="subunit">
    <text evidence="6">Forms polymers.</text>
</comment>
<sequence>MLNFIQNLSKIQFPFISSLSLYVDLGTTNTRIAIKDKGVVLQEPTFLGYNKRSREFIFFGNEAKRIVGKVPEFIQIIRPMVNGIISEFDAEVALVRKFIERGVSPYVASYPLLKPGFEVVVAVPSIATEIEQKAVEEVFYKLGVSRVHLVEKAIATAIGCGFNIFLHKPVLVVDLGGGIIDIAVLSGGGVVMQKTLRSAGEHMNKLIYNYIHLKHGMILGETTCEDLKINLFRFDSEEKTSIVRGKSLETGLPKSVKIRSSDIKEALLSAINQITDAIKEIIELSPPEVIDEIYNNGFVLAGGLANVQGIENFFAEELKLKSTVVTNKEHATLSGLVRIGRRKDTLQRLKIELP</sequence>
<keyword evidence="2 6" id="KW-0547">Nucleotide-binding</keyword>
<dbReference type="EMBL" id="MGAQ01000010">
    <property type="protein sequence ID" value="OGK50891.1"/>
    <property type="molecule type" value="Genomic_DNA"/>
</dbReference>
<evidence type="ECO:0000256" key="4">
    <source>
        <dbReference type="ARBA" id="ARBA00022960"/>
    </source>
</evidence>
<evidence type="ECO:0000256" key="5">
    <source>
        <dbReference type="ARBA" id="ARBA00023458"/>
    </source>
</evidence>
<organism evidence="7 8">
    <name type="scientific">Candidatus Roizmanbacteria bacterium RIFCSPLOWO2_01_FULL_40_42</name>
    <dbReference type="NCBI Taxonomy" id="1802066"/>
    <lineage>
        <taxon>Bacteria</taxon>
        <taxon>Candidatus Roizmaniibacteriota</taxon>
    </lineage>
</organism>
<evidence type="ECO:0000256" key="2">
    <source>
        <dbReference type="ARBA" id="ARBA00022741"/>
    </source>
</evidence>
<dbReference type="HAMAP" id="MF_02207">
    <property type="entry name" value="MreB"/>
    <property type="match status" value="1"/>
</dbReference>
<dbReference type="CDD" id="cd10225">
    <property type="entry name" value="ASKHA_NBD_MreB-like"/>
    <property type="match status" value="1"/>
</dbReference>
<dbReference type="PANTHER" id="PTHR42749">
    <property type="entry name" value="CELL SHAPE-DETERMINING PROTEIN MREB"/>
    <property type="match status" value="1"/>
</dbReference>
<dbReference type="GO" id="GO:0008360">
    <property type="term" value="P:regulation of cell shape"/>
    <property type="evidence" value="ECO:0007669"/>
    <property type="project" value="UniProtKB-UniRule"/>
</dbReference>
<comment type="similarity">
    <text evidence="5 6">Belongs to the FtsA/MreB family.</text>
</comment>
<comment type="function">
    <text evidence="6">Forms membrane-associated dynamic filaments that are essential for cell shape determination. Acts by regulating cell wall synthesis and cell elongation, and thus cell shape. A feedback loop between cell geometry and MreB localization may maintain elongated cell shape by targeting cell wall growth to regions of negative cell wall curvature.</text>
</comment>
<gene>
    <name evidence="6" type="primary">mreB</name>
    <name evidence="7" type="ORF">A3B50_01280</name>
</gene>
<dbReference type="InterPro" id="IPR043129">
    <property type="entry name" value="ATPase_NBD"/>
</dbReference>
<evidence type="ECO:0000256" key="6">
    <source>
        <dbReference type="HAMAP-Rule" id="MF_02207"/>
    </source>
</evidence>
<dbReference type="InterPro" id="IPR004753">
    <property type="entry name" value="MreB"/>
</dbReference>
<evidence type="ECO:0000256" key="1">
    <source>
        <dbReference type="ARBA" id="ARBA00022490"/>
    </source>
</evidence>
<accession>A0A1F7J5K1</accession>